<evidence type="ECO:0000313" key="2">
    <source>
        <dbReference type="Proteomes" id="UP000604161"/>
    </source>
</evidence>
<sequence length="67" mass="7133">MAHSFQSKQYGGPNTTLGKILTVTDATSVCSGLEKSIILMDGLLCSTKARFESPLNTGMIHAVFVNT</sequence>
<comment type="caution">
    <text evidence="1">The sequence shown here is derived from an EMBL/GenBank/DDBJ whole genome shotgun (WGS) entry which is preliminary data.</text>
</comment>
<dbReference type="RefSeq" id="WP_191593095.1">
    <property type="nucleotide sequence ID" value="NZ_JACYFC010000001.1"/>
</dbReference>
<organism evidence="1 2">
    <name type="scientific">Marinomonas colpomeniae</name>
    <dbReference type="NCBI Taxonomy" id="2774408"/>
    <lineage>
        <taxon>Bacteria</taxon>
        <taxon>Pseudomonadati</taxon>
        <taxon>Pseudomonadota</taxon>
        <taxon>Gammaproteobacteria</taxon>
        <taxon>Oceanospirillales</taxon>
        <taxon>Oceanospirillaceae</taxon>
        <taxon>Marinomonas</taxon>
    </lineage>
</organism>
<dbReference type="Proteomes" id="UP000604161">
    <property type="component" value="Unassembled WGS sequence"/>
</dbReference>
<evidence type="ECO:0000313" key="1">
    <source>
        <dbReference type="EMBL" id="MBD5769708.1"/>
    </source>
</evidence>
<proteinExistence type="predicted"/>
<protein>
    <submittedName>
        <fullName evidence="1">Uncharacterized protein</fullName>
    </submittedName>
</protein>
<keyword evidence="2" id="KW-1185">Reference proteome</keyword>
<reference evidence="1 2" key="1">
    <citation type="submission" date="2020-09" db="EMBL/GenBank/DDBJ databases">
        <title>Marinomonas sp. nov., isolated from the cysticercosis algae of Qingdao, China.</title>
        <authorList>
            <person name="Sun X."/>
        </authorList>
    </citation>
    <scope>NUCLEOTIDE SEQUENCE [LARGE SCALE GENOMIC DNA]</scope>
    <source>
        <strain evidence="1 2">SM2066</strain>
    </source>
</reference>
<gene>
    <name evidence="1" type="ORF">IF202_01475</name>
</gene>
<dbReference type="EMBL" id="JACYFC010000001">
    <property type="protein sequence ID" value="MBD5769708.1"/>
    <property type="molecule type" value="Genomic_DNA"/>
</dbReference>
<name>A0ABR8NUX9_9GAMM</name>
<accession>A0ABR8NUX9</accession>